<dbReference type="GO" id="GO:0016301">
    <property type="term" value="F:kinase activity"/>
    <property type="evidence" value="ECO:0007669"/>
    <property type="project" value="UniProtKB-KW"/>
</dbReference>
<dbReference type="PANTHER" id="PTHR43095">
    <property type="entry name" value="SUGAR KINASE"/>
    <property type="match status" value="1"/>
</dbReference>
<dbReference type="CDD" id="cd07773">
    <property type="entry name" value="ASKHA_NBD_FGGY_FK"/>
    <property type="match status" value="1"/>
</dbReference>
<name>A0ABN2LU21_9MICO</name>
<dbReference type="Proteomes" id="UP001499938">
    <property type="component" value="Unassembled WGS sequence"/>
</dbReference>
<evidence type="ECO:0000259" key="5">
    <source>
        <dbReference type="Pfam" id="PF00370"/>
    </source>
</evidence>
<gene>
    <name evidence="6" type="ORF">GCM10009811_22810</name>
</gene>
<feature type="domain" description="Carbohydrate kinase FGGY N-terminal" evidence="5">
    <location>
        <begin position="6"/>
        <end position="243"/>
    </location>
</feature>
<comment type="caution">
    <text evidence="6">The sequence shown here is derived from an EMBL/GenBank/DDBJ whole genome shotgun (WGS) entry which is preliminary data.</text>
</comment>
<keyword evidence="2" id="KW-0859">Xylose metabolism</keyword>
<protein>
    <submittedName>
        <fullName evidence="6">FGGY family carbohydrate kinase</fullName>
    </submittedName>
</protein>
<organism evidence="6 7">
    <name type="scientific">Nostocoides veronense</name>
    <dbReference type="NCBI Taxonomy" id="330836"/>
    <lineage>
        <taxon>Bacteria</taxon>
        <taxon>Bacillati</taxon>
        <taxon>Actinomycetota</taxon>
        <taxon>Actinomycetes</taxon>
        <taxon>Micrococcales</taxon>
        <taxon>Intrasporangiaceae</taxon>
        <taxon>Nostocoides</taxon>
    </lineage>
</organism>
<keyword evidence="3" id="KW-0808">Transferase</keyword>
<proteinExistence type="inferred from homology"/>
<evidence type="ECO:0000313" key="7">
    <source>
        <dbReference type="Proteomes" id="UP001499938"/>
    </source>
</evidence>
<sequence>MGRTVIAGVDAGTTSVKALLMTPEGVELVVGRAPTAWTSVPTGAETTAGTITGAARAALADALTQLPDAQVAAIGVASMAESGVLTDAGDRPLADIIAWHDTRDGVELSELIDDLGGEEFSRRTGLPLWTQWAVTKHRWLRTHHPETRAAVRRYNIAEWIVRDLGGAAVSEASLSSRTGWLDLHTGQPYAESLAWSGAPASLLGEIVEAGTPAGRVSADGPLSALDGAVLTVAGHDHQVAAVGLGSHRPGDEFDSAGTAEAVLRTSAPGLPDATVLALTRDGVTVGRHAAPGRWCLLGATQGGLILGKVLAALGVDRDGMPALDAAAGVAAYLPGAVRLGPGAGDVTIDEKATPGEIWRAATAAVTEQAAAISARLTQASGPRADLVVAGGWTNSAAVRAAKRETFGDYLLPRTSEAGCRGAALLAGIAAGFWSDLDSVPFPS</sequence>
<dbReference type="PANTHER" id="PTHR43095:SF5">
    <property type="entry name" value="XYLULOSE KINASE"/>
    <property type="match status" value="1"/>
</dbReference>
<dbReference type="EMBL" id="BAAAPO010000037">
    <property type="protein sequence ID" value="GAA1798207.1"/>
    <property type="molecule type" value="Genomic_DNA"/>
</dbReference>
<dbReference type="Pfam" id="PF00370">
    <property type="entry name" value="FGGY_N"/>
    <property type="match status" value="1"/>
</dbReference>
<reference evidence="6 7" key="1">
    <citation type="journal article" date="2019" name="Int. J. Syst. Evol. Microbiol.">
        <title>The Global Catalogue of Microorganisms (GCM) 10K type strain sequencing project: providing services to taxonomists for standard genome sequencing and annotation.</title>
        <authorList>
            <consortium name="The Broad Institute Genomics Platform"/>
            <consortium name="The Broad Institute Genome Sequencing Center for Infectious Disease"/>
            <person name="Wu L."/>
            <person name="Ma J."/>
        </authorList>
    </citation>
    <scope>NUCLEOTIDE SEQUENCE [LARGE SCALE GENOMIC DNA]</scope>
    <source>
        <strain evidence="6 7">JCM 15592</strain>
    </source>
</reference>
<keyword evidence="2" id="KW-0119">Carbohydrate metabolism</keyword>
<evidence type="ECO:0000256" key="4">
    <source>
        <dbReference type="ARBA" id="ARBA00022777"/>
    </source>
</evidence>
<dbReference type="InterPro" id="IPR018484">
    <property type="entry name" value="FGGY_N"/>
</dbReference>
<dbReference type="PIRSF" id="PIRSF000538">
    <property type="entry name" value="GlpK"/>
    <property type="match status" value="1"/>
</dbReference>
<dbReference type="InterPro" id="IPR050406">
    <property type="entry name" value="FGGY_Carb_Kinase"/>
</dbReference>
<dbReference type="Gene3D" id="3.30.420.40">
    <property type="match status" value="2"/>
</dbReference>
<evidence type="ECO:0000256" key="3">
    <source>
        <dbReference type="ARBA" id="ARBA00022679"/>
    </source>
</evidence>
<dbReference type="SUPFAM" id="SSF53067">
    <property type="entry name" value="Actin-like ATPase domain"/>
    <property type="match status" value="2"/>
</dbReference>
<dbReference type="InterPro" id="IPR000577">
    <property type="entry name" value="Carb_kinase_FGGY"/>
</dbReference>
<keyword evidence="4 6" id="KW-0418">Kinase</keyword>
<dbReference type="InterPro" id="IPR043129">
    <property type="entry name" value="ATPase_NBD"/>
</dbReference>
<keyword evidence="7" id="KW-1185">Reference proteome</keyword>
<dbReference type="RefSeq" id="WP_344085226.1">
    <property type="nucleotide sequence ID" value="NZ_BAAAPO010000037.1"/>
</dbReference>
<comment type="similarity">
    <text evidence="1">Belongs to the FGGY kinase family.</text>
</comment>
<evidence type="ECO:0000256" key="2">
    <source>
        <dbReference type="ARBA" id="ARBA00022629"/>
    </source>
</evidence>
<accession>A0ABN2LU21</accession>
<evidence type="ECO:0000256" key="1">
    <source>
        <dbReference type="ARBA" id="ARBA00009156"/>
    </source>
</evidence>
<evidence type="ECO:0000313" key="6">
    <source>
        <dbReference type="EMBL" id="GAA1798207.1"/>
    </source>
</evidence>